<dbReference type="AlphaFoldDB" id="A0AAD2CKZ2"/>
<evidence type="ECO:0000313" key="2">
    <source>
        <dbReference type="Proteomes" id="UP001295423"/>
    </source>
</evidence>
<evidence type="ECO:0000313" key="1">
    <source>
        <dbReference type="EMBL" id="CAJ1937842.1"/>
    </source>
</evidence>
<keyword evidence="2" id="KW-1185">Reference proteome</keyword>
<proteinExistence type="predicted"/>
<name>A0AAD2CKZ2_9STRA</name>
<gene>
    <name evidence="1" type="ORF">CYCCA115_LOCUS5845</name>
</gene>
<sequence>MRIRSKETNTRNGYSYSPQLLLSILILQVSLKGTNSLHVPSPQQQQQGLENAITTATSTALQASSEDHAYGLDTSPLQDSLKAVKESMESIQESIDATKQTLGESSSQSLTSLMISDASPLQEALVSSTTTITTTSNSVSPEDATQLWNNVMEQLRQNTNSAFNADDRYFPSSSVDSMRDSVNSMQQSIQEVHQTIYPESTSVLLASSDVAAPTVSATAAATNHVPTLVDYLVAKTGLLGGGNDFQSQLSSSIVSTENQAWKEASKFLENASSDSSNILSNAKIKLSMMISNTYLVMGLEPPESYVKSGATIAPSLSLITTFFALIWAIGSREMARSQAEDSLKAIILDYQRQQATLKTQMVPLTIEVSRLNGQVTELKEDLHATNCQIERLEFKQTLEREYWATKLKAKRRRIHRMRQNLVIKKDQLTEGSRQQHERIELTRQHNKALEALSKNGKMIFDTSLKVVSFLGEKLSEQHQLQQTKMEDQRLQEALREVEDAMHLQVNGSTPATNSSISAADSSLYFTTTT</sequence>
<organism evidence="1 2">
    <name type="scientific">Cylindrotheca closterium</name>
    <dbReference type="NCBI Taxonomy" id="2856"/>
    <lineage>
        <taxon>Eukaryota</taxon>
        <taxon>Sar</taxon>
        <taxon>Stramenopiles</taxon>
        <taxon>Ochrophyta</taxon>
        <taxon>Bacillariophyta</taxon>
        <taxon>Bacillariophyceae</taxon>
        <taxon>Bacillariophycidae</taxon>
        <taxon>Bacillariales</taxon>
        <taxon>Bacillariaceae</taxon>
        <taxon>Cylindrotheca</taxon>
    </lineage>
</organism>
<comment type="caution">
    <text evidence="1">The sequence shown here is derived from an EMBL/GenBank/DDBJ whole genome shotgun (WGS) entry which is preliminary data.</text>
</comment>
<dbReference type="Proteomes" id="UP001295423">
    <property type="component" value="Unassembled WGS sequence"/>
</dbReference>
<accession>A0AAD2CKZ2</accession>
<reference evidence="1" key="1">
    <citation type="submission" date="2023-08" db="EMBL/GenBank/DDBJ databases">
        <authorList>
            <person name="Audoor S."/>
            <person name="Bilcke G."/>
        </authorList>
    </citation>
    <scope>NUCLEOTIDE SEQUENCE</scope>
</reference>
<dbReference type="EMBL" id="CAKOGP040000668">
    <property type="protein sequence ID" value="CAJ1937842.1"/>
    <property type="molecule type" value="Genomic_DNA"/>
</dbReference>
<protein>
    <submittedName>
        <fullName evidence="1">Uncharacterized protein</fullName>
    </submittedName>
</protein>